<evidence type="ECO:0000256" key="1">
    <source>
        <dbReference type="ARBA" id="ARBA00022679"/>
    </source>
</evidence>
<evidence type="ECO:0000259" key="3">
    <source>
        <dbReference type="PROSITE" id="PS50980"/>
    </source>
</evidence>
<dbReference type="PROSITE" id="PS50989">
    <property type="entry name" value="COA_CT_CTER"/>
    <property type="match status" value="1"/>
</dbReference>
<proteinExistence type="predicted"/>
<dbReference type="GO" id="GO:0016740">
    <property type="term" value="F:transferase activity"/>
    <property type="evidence" value="ECO:0007669"/>
    <property type="project" value="UniProtKB-KW"/>
</dbReference>
<dbReference type="GO" id="GO:0009317">
    <property type="term" value="C:acetyl-CoA carboxylase complex"/>
    <property type="evidence" value="ECO:0007669"/>
    <property type="project" value="InterPro"/>
</dbReference>
<feature type="region of interest" description="Disordered" evidence="2">
    <location>
        <begin position="225"/>
        <end position="258"/>
    </location>
</feature>
<dbReference type="PANTHER" id="PTHR42995">
    <property type="entry name" value="ACETYL-COENZYME A CARBOXYLASE CARBOXYL TRANSFERASE SUBUNIT BETA, CHLOROPLASTIC"/>
    <property type="match status" value="1"/>
</dbReference>
<dbReference type="SUPFAM" id="SSF52096">
    <property type="entry name" value="ClpP/crotonase"/>
    <property type="match status" value="2"/>
</dbReference>
<dbReference type="InterPro" id="IPR034733">
    <property type="entry name" value="AcCoA_carboxyl_beta"/>
</dbReference>
<dbReference type="PROSITE" id="PS50980">
    <property type="entry name" value="COA_CT_NTER"/>
    <property type="match status" value="1"/>
</dbReference>
<dbReference type="Proteomes" id="UP000553209">
    <property type="component" value="Unassembled WGS sequence"/>
</dbReference>
<dbReference type="GO" id="GO:0006633">
    <property type="term" value="P:fatty acid biosynthetic process"/>
    <property type="evidence" value="ECO:0007669"/>
    <property type="project" value="InterPro"/>
</dbReference>
<dbReference type="AlphaFoldDB" id="A0A7X6MF37"/>
<dbReference type="PRINTS" id="PR01070">
    <property type="entry name" value="ACCCTRFRASEB"/>
</dbReference>
<dbReference type="EMBL" id="JAAXPG010000023">
    <property type="protein sequence ID" value="NKZ00369.1"/>
    <property type="molecule type" value="Genomic_DNA"/>
</dbReference>
<dbReference type="PANTHER" id="PTHR42995:SF5">
    <property type="entry name" value="ACETYL-COENZYME A CARBOXYLASE CARBOXYL TRANSFERASE SUBUNIT BETA, CHLOROPLASTIC"/>
    <property type="match status" value="1"/>
</dbReference>
<dbReference type="RefSeq" id="WP_061081639.1">
    <property type="nucleotide sequence ID" value="NZ_JAAXPG010000023.1"/>
</dbReference>
<sequence length="497" mass="51381">METRDTARELLDRTLDAGSQLSWDEAPLDVDPDPAYADALARARAATGCDEAVLTGEGRLHGHRVAVVVSEFGFLAGSVGLAAAGRIVAAVERATAERLPLLAAPASGGTRMQEGTPAFVAMAAITAAVTAHKAAGLPYLVYLRHPTTGGVLASWGSLGHLTAAEPGALVGFLGPRVYEALHGTPFPEGVQRAENLQRHGLVDAVLTPAQVRDAAGLTLDVLLDRPAAATPPPPSAEPDSPAPVWDSVTRSRRKERPGVRELLRHAASHVVRLRGSGEGEASPALVTALARFGGRPCVLVGQDRSRQSAEQPMGPDALREARRGMRLAAELRLPLVTVIDTPGAALSAQAEERGTAGQIARCLAEMTSLAAPTVSVLLGEGTGGGAIALLPADRVLCAQHAWLAPLPPEGASAIVHRTPDRAGELAEVQGIGSADLRARGLVDRVVPESGDAADEDGAFCARMGEAIARELAAVQPHGAAEPPAGRAARYRRLCAAP</sequence>
<evidence type="ECO:0000313" key="5">
    <source>
        <dbReference type="EMBL" id="NKZ00369.1"/>
    </source>
</evidence>
<keyword evidence="1 5" id="KW-0808">Transferase</keyword>
<name>A0A7X6MF37_9ACTN</name>
<feature type="domain" description="CoA carboxyltransferase N-terminal" evidence="3">
    <location>
        <begin position="1"/>
        <end position="237"/>
    </location>
</feature>
<organism evidence="5 6">
    <name type="scientific">Nocardiopsis alborubida</name>
    <dbReference type="NCBI Taxonomy" id="146802"/>
    <lineage>
        <taxon>Bacteria</taxon>
        <taxon>Bacillati</taxon>
        <taxon>Actinomycetota</taxon>
        <taxon>Actinomycetes</taxon>
        <taxon>Streptosporangiales</taxon>
        <taxon>Nocardiopsidaceae</taxon>
        <taxon>Nocardiopsis</taxon>
    </lineage>
</organism>
<dbReference type="InterPro" id="IPR000438">
    <property type="entry name" value="Acetyl_CoA_COase_Trfase_b_su"/>
</dbReference>
<dbReference type="InterPro" id="IPR011762">
    <property type="entry name" value="COA_CT_N"/>
</dbReference>
<evidence type="ECO:0000313" key="6">
    <source>
        <dbReference type="Proteomes" id="UP000553209"/>
    </source>
</evidence>
<dbReference type="Gene3D" id="3.90.226.10">
    <property type="entry name" value="2-enoyl-CoA Hydratase, Chain A, domain 1"/>
    <property type="match status" value="2"/>
</dbReference>
<reference evidence="5 6" key="1">
    <citation type="submission" date="2020-04" db="EMBL/GenBank/DDBJ databases">
        <title>MicrobeNet Type strains.</title>
        <authorList>
            <person name="Nicholson A.C."/>
        </authorList>
    </citation>
    <scope>NUCLEOTIDE SEQUENCE [LARGE SCALE GENOMIC DNA]</scope>
    <source>
        <strain evidence="5 6">ATCC 23612</strain>
    </source>
</reference>
<dbReference type="GO" id="GO:0003989">
    <property type="term" value="F:acetyl-CoA carboxylase activity"/>
    <property type="evidence" value="ECO:0007669"/>
    <property type="project" value="InterPro"/>
</dbReference>
<dbReference type="InterPro" id="IPR029045">
    <property type="entry name" value="ClpP/crotonase-like_dom_sf"/>
</dbReference>
<comment type="caution">
    <text evidence="5">The sequence shown here is derived from an EMBL/GenBank/DDBJ whole genome shotgun (WGS) entry which is preliminary data.</text>
</comment>
<feature type="domain" description="CoA carboxyltransferase C-terminal" evidence="4">
    <location>
        <begin position="222"/>
        <end position="473"/>
    </location>
</feature>
<accession>A0A7X6MF37</accession>
<dbReference type="Pfam" id="PF01039">
    <property type="entry name" value="Carboxyl_trans"/>
    <property type="match status" value="1"/>
</dbReference>
<dbReference type="GO" id="GO:2001295">
    <property type="term" value="P:malonyl-CoA biosynthetic process"/>
    <property type="evidence" value="ECO:0007669"/>
    <property type="project" value="TreeGrafter"/>
</dbReference>
<gene>
    <name evidence="5" type="ORF">HGB44_22235</name>
</gene>
<evidence type="ECO:0000259" key="4">
    <source>
        <dbReference type="PROSITE" id="PS50989"/>
    </source>
</evidence>
<protein>
    <submittedName>
        <fullName evidence="5">Acetyl-CoA carboxyl transferase</fullName>
    </submittedName>
</protein>
<dbReference type="InterPro" id="IPR011763">
    <property type="entry name" value="COA_CT_C"/>
</dbReference>
<keyword evidence="6" id="KW-1185">Reference proteome</keyword>
<evidence type="ECO:0000256" key="2">
    <source>
        <dbReference type="SAM" id="MobiDB-lite"/>
    </source>
</evidence>